<protein>
    <recommendedName>
        <fullName evidence="6">SLC26A/SulP transporter domain-containing protein</fullName>
    </recommendedName>
</protein>
<keyword evidence="3 5" id="KW-1133">Transmembrane helix</keyword>
<dbReference type="PANTHER" id="PTHR11814">
    <property type="entry name" value="SULFATE TRANSPORTER"/>
    <property type="match status" value="1"/>
</dbReference>
<name>A0A9D4LTH2_DREPO</name>
<dbReference type="EMBL" id="JAIWYP010000002">
    <property type="protein sequence ID" value="KAH3862586.1"/>
    <property type="molecule type" value="Genomic_DNA"/>
</dbReference>
<feature type="transmembrane region" description="Helical" evidence="5">
    <location>
        <begin position="30"/>
        <end position="51"/>
    </location>
</feature>
<keyword evidence="2 5" id="KW-0812">Transmembrane</keyword>
<accession>A0A9D4LTH2</accession>
<organism evidence="7 8">
    <name type="scientific">Dreissena polymorpha</name>
    <name type="common">Zebra mussel</name>
    <name type="synonym">Mytilus polymorpha</name>
    <dbReference type="NCBI Taxonomy" id="45954"/>
    <lineage>
        <taxon>Eukaryota</taxon>
        <taxon>Metazoa</taxon>
        <taxon>Spiralia</taxon>
        <taxon>Lophotrochozoa</taxon>
        <taxon>Mollusca</taxon>
        <taxon>Bivalvia</taxon>
        <taxon>Autobranchia</taxon>
        <taxon>Heteroconchia</taxon>
        <taxon>Euheterodonta</taxon>
        <taxon>Imparidentia</taxon>
        <taxon>Neoheterodontei</taxon>
        <taxon>Myida</taxon>
        <taxon>Dreissenoidea</taxon>
        <taxon>Dreissenidae</taxon>
        <taxon>Dreissena</taxon>
    </lineage>
</organism>
<dbReference type="GO" id="GO:0016020">
    <property type="term" value="C:membrane"/>
    <property type="evidence" value="ECO:0007669"/>
    <property type="project" value="UniProtKB-SubCell"/>
</dbReference>
<evidence type="ECO:0000259" key="6">
    <source>
        <dbReference type="Pfam" id="PF00916"/>
    </source>
</evidence>
<evidence type="ECO:0000256" key="2">
    <source>
        <dbReference type="ARBA" id="ARBA00022692"/>
    </source>
</evidence>
<keyword evidence="4 5" id="KW-0472">Membrane</keyword>
<evidence type="ECO:0000313" key="8">
    <source>
        <dbReference type="Proteomes" id="UP000828390"/>
    </source>
</evidence>
<evidence type="ECO:0000256" key="1">
    <source>
        <dbReference type="ARBA" id="ARBA00004141"/>
    </source>
</evidence>
<dbReference type="AlphaFoldDB" id="A0A9D4LTH2"/>
<keyword evidence="8" id="KW-1185">Reference proteome</keyword>
<evidence type="ECO:0000256" key="3">
    <source>
        <dbReference type="ARBA" id="ARBA00022989"/>
    </source>
</evidence>
<evidence type="ECO:0000313" key="7">
    <source>
        <dbReference type="EMBL" id="KAH3862586.1"/>
    </source>
</evidence>
<dbReference type="InterPro" id="IPR001902">
    <property type="entry name" value="SLC26A/SulP_fam"/>
</dbReference>
<comment type="subcellular location">
    <subcellularLocation>
        <location evidence="1">Membrane</location>
        <topology evidence="1">Multi-pass membrane protein</topology>
    </subcellularLocation>
</comment>
<gene>
    <name evidence="7" type="ORF">DPMN_025555</name>
</gene>
<reference evidence="7" key="2">
    <citation type="submission" date="2020-11" db="EMBL/GenBank/DDBJ databases">
        <authorList>
            <person name="McCartney M.A."/>
            <person name="Auch B."/>
            <person name="Kono T."/>
            <person name="Mallez S."/>
            <person name="Becker A."/>
            <person name="Gohl D.M."/>
            <person name="Silverstein K.A.T."/>
            <person name="Koren S."/>
            <person name="Bechman K.B."/>
            <person name="Herman A."/>
            <person name="Abrahante J.E."/>
            <person name="Garbe J."/>
        </authorList>
    </citation>
    <scope>NUCLEOTIDE SEQUENCE</scope>
    <source>
        <strain evidence="7">Duluth1</strain>
        <tissue evidence="7">Whole animal</tissue>
    </source>
</reference>
<reference evidence="7" key="1">
    <citation type="journal article" date="2019" name="bioRxiv">
        <title>The Genome of the Zebra Mussel, Dreissena polymorpha: A Resource for Invasive Species Research.</title>
        <authorList>
            <person name="McCartney M.A."/>
            <person name="Auch B."/>
            <person name="Kono T."/>
            <person name="Mallez S."/>
            <person name="Zhang Y."/>
            <person name="Obille A."/>
            <person name="Becker A."/>
            <person name="Abrahante J.E."/>
            <person name="Garbe J."/>
            <person name="Badalamenti J.P."/>
            <person name="Herman A."/>
            <person name="Mangelson H."/>
            <person name="Liachko I."/>
            <person name="Sullivan S."/>
            <person name="Sone E.D."/>
            <person name="Koren S."/>
            <person name="Silverstein K.A.T."/>
            <person name="Beckman K.B."/>
            <person name="Gohl D.M."/>
        </authorList>
    </citation>
    <scope>NUCLEOTIDE SEQUENCE</scope>
    <source>
        <strain evidence="7">Duluth1</strain>
        <tissue evidence="7">Whole animal</tissue>
    </source>
</reference>
<feature type="domain" description="SLC26A/SulP transporter" evidence="6">
    <location>
        <begin position="3"/>
        <end position="52"/>
    </location>
</feature>
<proteinExistence type="predicted"/>
<dbReference type="Proteomes" id="UP000828390">
    <property type="component" value="Unassembled WGS sequence"/>
</dbReference>
<sequence length="105" mass="11973">MHFPQGIVYGLLASLSPVEGLYTSFFPVLFYAIFGTCQHTAFGTLSIIALLPPRSLIRKSKLVMRNYLVRVLTALTQVNCQEPNSWRLRLQWRLHARSSAGLFYL</sequence>
<dbReference type="Pfam" id="PF00916">
    <property type="entry name" value="Sulfate_transp"/>
    <property type="match status" value="1"/>
</dbReference>
<evidence type="ECO:0000256" key="4">
    <source>
        <dbReference type="ARBA" id="ARBA00023136"/>
    </source>
</evidence>
<comment type="caution">
    <text evidence="7">The sequence shown here is derived from an EMBL/GenBank/DDBJ whole genome shotgun (WGS) entry which is preliminary data.</text>
</comment>
<evidence type="ECO:0000256" key="5">
    <source>
        <dbReference type="SAM" id="Phobius"/>
    </source>
</evidence>
<dbReference type="InterPro" id="IPR011547">
    <property type="entry name" value="SLC26A/SulP_dom"/>
</dbReference>
<dbReference type="GO" id="GO:0055085">
    <property type="term" value="P:transmembrane transport"/>
    <property type="evidence" value="ECO:0007669"/>
    <property type="project" value="InterPro"/>
</dbReference>